<comment type="subcellular location">
    <subcellularLocation>
        <location evidence="1">Mitochondrion</location>
    </subcellularLocation>
</comment>
<evidence type="ECO:0000256" key="2">
    <source>
        <dbReference type="ARBA" id="ARBA00010761"/>
    </source>
</evidence>
<dbReference type="SUPFAM" id="SSF54821">
    <property type="entry name" value="Ribosomal protein S3 C-terminal domain"/>
    <property type="match status" value="1"/>
</dbReference>
<dbReference type="GO" id="GO:0005840">
    <property type="term" value="C:ribosome"/>
    <property type="evidence" value="ECO:0007669"/>
    <property type="project" value="UniProtKB-KW"/>
</dbReference>
<dbReference type="EMBL" id="MN623378">
    <property type="protein sequence ID" value="QGI24512.1"/>
    <property type="molecule type" value="Genomic_DNA"/>
</dbReference>
<gene>
    <name evidence="7" type="primary">rps3</name>
</gene>
<organism evidence="7">
    <name type="scientific">Cryptococcus sp.</name>
    <name type="common">in: basidiomycete fungi</name>
    <dbReference type="NCBI Taxonomy" id="2046349"/>
    <lineage>
        <taxon>Eukaryota</taxon>
        <taxon>Fungi</taxon>
        <taxon>Dikarya</taxon>
        <taxon>Basidiomycota</taxon>
        <taxon>Agaricomycotina</taxon>
        <taxon>Tremellomycetes</taxon>
        <taxon>Tremellales</taxon>
        <taxon>Cryptococcaceae</taxon>
        <taxon>Cryptococcus</taxon>
    </lineage>
</organism>
<evidence type="ECO:0000256" key="3">
    <source>
        <dbReference type="ARBA" id="ARBA00022980"/>
    </source>
</evidence>
<evidence type="ECO:0000256" key="5">
    <source>
        <dbReference type="ARBA" id="ARBA00023274"/>
    </source>
</evidence>
<evidence type="ECO:0000256" key="1">
    <source>
        <dbReference type="ARBA" id="ARBA00004173"/>
    </source>
</evidence>
<dbReference type="Gene3D" id="3.30.1140.32">
    <property type="entry name" value="Ribosomal protein S3, C-terminal domain"/>
    <property type="match status" value="1"/>
</dbReference>
<dbReference type="GO" id="GO:0003735">
    <property type="term" value="F:structural constituent of ribosome"/>
    <property type="evidence" value="ECO:0007669"/>
    <property type="project" value="InterPro"/>
</dbReference>
<protein>
    <recommendedName>
        <fullName evidence="6">Small ribosomal subunit protein uS3m</fullName>
    </recommendedName>
</protein>
<geneLocation type="mitochondrion" evidence="7"/>
<dbReference type="AlphaFoldDB" id="A0A649UBH3"/>
<keyword evidence="4 7" id="KW-0496">Mitochondrion</keyword>
<comment type="similarity">
    <text evidence="2">Belongs to the universal ribosomal protein uS3 family.</text>
</comment>
<accession>A0A649UBH3</accession>
<evidence type="ECO:0000256" key="4">
    <source>
        <dbReference type="ARBA" id="ARBA00023128"/>
    </source>
</evidence>
<dbReference type="InterPro" id="IPR007980">
    <property type="entry name" value="Ribosomal_uS3m_fun"/>
</dbReference>
<keyword evidence="5" id="KW-0687">Ribonucleoprotein</keyword>
<dbReference type="InterPro" id="IPR036419">
    <property type="entry name" value="Ribosomal_S3_C_sf"/>
</dbReference>
<reference evidence="7" key="1">
    <citation type="submission" date="2019-10" db="EMBL/GenBank/DDBJ databases">
        <title>Characterization of the complete mitochondrial genome of Cryptococcus sp. and its phylogenetic implications.</title>
        <authorList>
            <person name="Chen Y."/>
            <person name="Sun X."/>
        </authorList>
    </citation>
    <scope>NUCLEOTIDE SEQUENCE</scope>
</reference>
<name>A0A649UBH3_9TREE</name>
<proteinExistence type="inferred from homology"/>
<evidence type="ECO:0000313" key="7">
    <source>
        <dbReference type="EMBL" id="QGI24512.1"/>
    </source>
</evidence>
<evidence type="ECO:0000256" key="6">
    <source>
        <dbReference type="ARBA" id="ARBA00035157"/>
    </source>
</evidence>
<dbReference type="GO" id="GO:0005739">
    <property type="term" value="C:mitochondrion"/>
    <property type="evidence" value="ECO:0007669"/>
    <property type="project" value="UniProtKB-SubCell"/>
</dbReference>
<keyword evidence="3 7" id="KW-0689">Ribosomal protein</keyword>
<dbReference type="GO" id="GO:0006412">
    <property type="term" value="P:translation"/>
    <property type="evidence" value="ECO:0007669"/>
    <property type="project" value="InterPro"/>
</dbReference>
<dbReference type="GO" id="GO:1990904">
    <property type="term" value="C:ribonucleoprotein complex"/>
    <property type="evidence" value="ECO:0007669"/>
    <property type="project" value="UniProtKB-KW"/>
</dbReference>
<dbReference type="Pfam" id="PF05316">
    <property type="entry name" value="VAR1"/>
    <property type="match status" value="1"/>
</dbReference>
<sequence>MKDILSNGLAKYYLPNGNTQIMAHNFDSGMNTTHNLHATRHTNTLINQFFEPIDVLASKPIIDVTSTTVTVTVFYYMSDTQSALNNNTINALGEVLSNVWGQAVELRLVKLHYPYLNSDILAAFIMKNLETDRFERVINKIFGITTPVVSGESNLPSHIIGIKIRLAGRLVTEPSRPRMTVQSAQIGSFKNSTRTIIEFGQCTSVNKKGALTVQVWISQRSTTPTHKILISILFIFILYKQEHILVQILYI</sequence>